<comment type="subcellular location">
    <subcellularLocation>
        <location evidence="2">Mitochondrion inner membrane</location>
        <topology evidence="2">Single-pass membrane protein</topology>
        <orientation evidence="2">Matrix side</orientation>
    </subcellularLocation>
</comment>
<sequence length="203" mass="22325">MWYEILPGMAIMAACLSVPGLATVFAQRWSSGGKEKRVARYPYQWALMQRDKRLSGGSKHSEAKAGAGGPGLLRHSSGQPRAPPRAARLSPKSGDGRGAEAAVTWWISFPGFGEHTLRRRRFGGSARLGVVVRVPNKDARLFNPSVCGVWGLWRELVPLQTKKKVCCPLADVRVKGRPRVTALTPNRFFLCEAQNSCAFTQHK</sequence>
<protein>
    <recommendedName>
        <fullName evidence="4">NADH dehydrogenase [ubiquinone] 1 alpha subcomplex subunit 1</fullName>
    </recommendedName>
    <alternativeName>
        <fullName evidence="14">Complex I-MWFE</fullName>
    </alternativeName>
    <alternativeName>
        <fullName evidence="13">NADH-ubiquinone oxidoreductase MWFE subunit</fullName>
    </alternativeName>
</protein>
<feature type="region of interest" description="Disordered" evidence="15">
    <location>
        <begin position="54"/>
        <end position="96"/>
    </location>
</feature>
<evidence type="ECO:0000256" key="14">
    <source>
        <dbReference type="ARBA" id="ARBA00033255"/>
    </source>
</evidence>
<evidence type="ECO:0000256" key="7">
    <source>
        <dbReference type="ARBA" id="ARBA00022692"/>
    </source>
</evidence>
<keyword evidence="12" id="KW-0472">Membrane</keyword>
<keyword evidence="7" id="KW-0812">Transmembrane</keyword>
<keyword evidence="11" id="KW-0496">Mitochondrion</keyword>
<evidence type="ECO:0000256" key="2">
    <source>
        <dbReference type="ARBA" id="ARBA00004298"/>
    </source>
</evidence>
<evidence type="ECO:0000256" key="10">
    <source>
        <dbReference type="ARBA" id="ARBA00022989"/>
    </source>
</evidence>
<dbReference type="Ensembl" id="ENSAPLT00000036539.1">
    <property type="protein sequence ID" value="ENSAPLP00000027324.1"/>
    <property type="gene ID" value="ENSAPLG00000017663.1"/>
</dbReference>
<evidence type="ECO:0000256" key="4">
    <source>
        <dbReference type="ARBA" id="ARBA00016392"/>
    </source>
</evidence>
<dbReference type="Pfam" id="PF15879">
    <property type="entry name" value="MWFE"/>
    <property type="match status" value="1"/>
</dbReference>
<dbReference type="PANTHER" id="PTHR17098">
    <property type="entry name" value="NADH-UBIQUINONE OXIDOREDUCTASE MWFE SUBUNIT"/>
    <property type="match status" value="1"/>
</dbReference>
<keyword evidence="6" id="KW-0679">Respiratory chain</keyword>
<evidence type="ECO:0000256" key="6">
    <source>
        <dbReference type="ARBA" id="ARBA00022660"/>
    </source>
</evidence>
<evidence type="ECO:0000256" key="13">
    <source>
        <dbReference type="ARBA" id="ARBA00029847"/>
    </source>
</evidence>
<keyword evidence="17" id="KW-1185">Reference proteome</keyword>
<comment type="similarity">
    <text evidence="3">Belongs to the complex I NDUFA1 subunit family.</text>
</comment>
<feature type="compositionally biased region" description="Basic and acidic residues" evidence="15">
    <location>
        <begin position="54"/>
        <end position="63"/>
    </location>
</feature>
<keyword evidence="10" id="KW-1133">Transmembrane helix</keyword>
<evidence type="ECO:0000256" key="5">
    <source>
        <dbReference type="ARBA" id="ARBA00022448"/>
    </source>
</evidence>
<evidence type="ECO:0000313" key="16">
    <source>
        <dbReference type="Ensembl" id="ENSAPLP00000027324.1"/>
    </source>
</evidence>
<name>A0A493TNC2_ANAPP</name>
<reference evidence="16" key="3">
    <citation type="submission" date="2025-09" db="UniProtKB">
        <authorList>
            <consortium name="Ensembl"/>
        </authorList>
    </citation>
    <scope>IDENTIFICATION</scope>
</reference>
<dbReference type="GO" id="GO:0005743">
    <property type="term" value="C:mitochondrial inner membrane"/>
    <property type="evidence" value="ECO:0007669"/>
    <property type="project" value="UniProtKB-SubCell"/>
</dbReference>
<evidence type="ECO:0000256" key="12">
    <source>
        <dbReference type="ARBA" id="ARBA00023136"/>
    </source>
</evidence>
<dbReference type="InterPro" id="IPR017384">
    <property type="entry name" value="NADH_Ub_cplx-1_asu_su-1"/>
</dbReference>
<dbReference type="STRING" id="8840.ENSAPLP00000027324"/>
<evidence type="ECO:0000256" key="15">
    <source>
        <dbReference type="SAM" id="MobiDB-lite"/>
    </source>
</evidence>
<accession>A0A493TNC2</accession>
<reference evidence="17" key="1">
    <citation type="submission" date="2017-10" db="EMBL/GenBank/DDBJ databases">
        <title>A new Pekin duck reference genome.</title>
        <authorList>
            <person name="Hou Z.-C."/>
            <person name="Zhou Z.-K."/>
            <person name="Zhu F."/>
            <person name="Hou S.-S."/>
        </authorList>
    </citation>
    <scope>NUCLEOTIDE SEQUENCE [LARGE SCALE GENOMIC DNA]</scope>
</reference>
<organism evidence="16 17">
    <name type="scientific">Anas platyrhynchos platyrhynchos</name>
    <name type="common">Northern mallard</name>
    <dbReference type="NCBI Taxonomy" id="8840"/>
    <lineage>
        <taxon>Eukaryota</taxon>
        <taxon>Metazoa</taxon>
        <taxon>Chordata</taxon>
        <taxon>Craniata</taxon>
        <taxon>Vertebrata</taxon>
        <taxon>Euteleostomi</taxon>
        <taxon>Archelosauria</taxon>
        <taxon>Archosauria</taxon>
        <taxon>Dinosauria</taxon>
        <taxon>Saurischia</taxon>
        <taxon>Theropoda</taxon>
        <taxon>Coelurosauria</taxon>
        <taxon>Aves</taxon>
        <taxon>Neognathae</taxon>
        <taxon>Galloanserae</taxon>
        <taxon>Anseriformes</taxon>
        <taxon>Anatidae</taxon>
        <taxon>Anatinae</taxon>
        <taxon>Anas</taxon>
    </lineage>
</organism>
<evidence type="ECO:0000256" key="3">
    <source>
        <dbReference type="ARBA" id="ARBA00009960"/>
    </source>
</evidence>
<reference evidence="16" key="2">
    <citation type="submission" date="2025-08" db="UniProtKB">
        <authorList>
            <consortium name="Ensembl"/>
        </authorList>
    </citation>
    <scope>IDENTIFICATION</scope>
</reference>
<evidence type="ECO:0000313" key="17">
    <source>
        <dbReference type="Proteomes" id="UP000016666"/>
    </source>
</evidence>
<dbReference type="GeneTree" id="ENSGT00390000007560"/>
<dbReference type="AlphaFoldDB" id="A0A493TNC2"/>
<evidence type="ECO:0000256" key="8">
    <source>
        <dbReference type="ARBA" id="ARBA00022792"/>
    </source>
</evidence>
<evidence type="ECO:0000256" key="11">
    <source>
        <dbReference type="ARBA" id="ARBA00023128"/>
    </source>
</evidence>
<evidence type="ECO:0000256" key="1">
    <source>
        <dbReference type="ARBA" id="ARBA00003195"/>
    </source>
</evidence>
<keyword evidence="5" id="KW-0813">Transport</keyword>
<dbReference type="Proteomes" id="UP000016666">
    <property type="component" value="Unassembled WGS sequence"/>
</dbReference>
<proteinExistence type="inferred from homology"/>
<comment type="function">
    <text evidence="1">Accessory subunit of the mitochondrial membrane respiratory chain NADH dehydrogenase (Complex I), that is believed not to be involved in catalysis. Complex I functions in the transfer of electrons from NADH to the respiratory chain. The immediate electron acceptor for the enzyme is believed to be ubiquinone.</text>
</comment>
<evidence type="ECO:0000256" key="9">
    <source>
        <dbReference type="ARBA" id="ARBA00022982"/>
    </source>
</evidence>
<keyword evidence="9" id="KW-0249">Electron transport</keyword>
<dbReference type="PANTHER" id="PTHR17098:SF2">
    <property type="entry name" value="NADH DEHYDROGENASE [UBIQUINONE] 1 ALPHA SUBCOMPLEX SUBUNIT 1"/>
    <property type="match status" value="1"/>
</dbReference>
<keyword evidence="8" id="KW-0999">Mitochondrion inner membrane</keyword>